<evidence type="ECO:0000256" key="9">
    <source>
        <dbReference type="ARBA" id="ARBA00043049"/>
    </source>
</evidence>
<dbReference type="PROSITE" id="PS01129">
    <property type="entry name" value="PSI_RLU"/>
    <property type="match status" value="1"/>
</dbReference>
<protein>
    <recommendedName>
        <fullName evidence="6">tRNA pseudouridine synthase C</fullName>
        <ecNumber evidence="5">5.4.99.26</ecNumber>
    </recommendedName>
    <alternativeName>
        <fullName evidence="8">tRNA pseudouridine(65) synthase</fullName>
    </alternativeName>
    <alternativeName>
        <fullName evidence="9">tRNA pseudouridylate synthase C</fullName>
    </alternativeName>
    <alternativeName>
        <fullName evidence="7">tRNA-uridine isomerase C</fullName>
    </alternativeName>
</protein>
<dbReference type="Pfam" id="PF00849">
    <property type="entry name" value="PseudoU_synth_2"/>
    <property type="match status" value="1"/>
</dbReference>
<accession>A0ABU1AXC7</accession>
<organism evidence="11 12">
    <name type="scientific">Thalassobacterium maritimum</name>
    <dbReference type="NCBI Taxonomy" id="3041265"/>
    <lineage>
        <taxon>Bacteria</taxon>
        <taxon>Pseudomonadati</taxon>
        <taxon>Verrucomicrobiota</taxon>
        <taxon>Opitutia</taxon>
        <taxon>Puniceicoccales</taxon>
        <taxon>Coraliomargaritaceae</taxon>
        <taxon>Thalassobacterium</taxon>
    </lineage>
</organism>
<feature type="domain" description="Pseudouridine synthase RsuA/RluA-like" evidence="10">
    <location>
        <begin position="22"/>
        <end position="173"/>
    </location>
</feature>
<gene>
    <name evidence="11" type="ORF">QEH52_09705</name>
</gene>
<reference evidence="11 12" key="1">
    <citation type="submission" date="2023-04" db="EMBL/GenBank/DDBJ databases">
        <title>A novel bacteria isolated from coastal sediment.</title>
        <authorList>
            <person name="Liu X.-J."/>
            <person name="Du Z.-J."/>
        </authorList>
    </citation>
    <scope>NUCLEOTIDE SEQUENCE [LARGE SCALE GENOMIC DNA]</scope>
    <source>
        <strain evidence="11 12">SDUM461003</strain>
    </source>
</reference>
<evidence type="ECO:0000256" key="8">
    <source>
        <dbReference type="ARBA" id="ARBA00041975"/>
    </source>
</evidence>
<dbReference type="RefSeq" id="WP_308950069.1">
    <property type="nucleotide sequence ID" value="NZ_JARXHW010000019.1"/>
</dbReference>
<proteinExistence type="predicted"/>
<evidence type="ECO:0000256" key="7">
    <source>
        <dbReference type="ARBA" id="ARBA00041803"/>
    </source>
</evidence>
<sequence>MATHEKTESQENRLKVLYQDADYIAIDKPAGLLVHRSPLDRLATEFAVQMLRDQVGQPVNPCHRLDRPTSGVLLFALNTEATRAAQLAFAEHHAIKTYHAVVRGWLEGCGEIDYDLRSEENPNKVQTAVTQYRSLKQSSVAVPVGRYSSARTSLVELQPKTGRTHQLRRHMAHLRHPILGDTRHGDGAQNQFLRSHCGQQMLLLRAVRLQIPHPMTGEQLDIHANKDPAFEYALQRLELA</sequence>
<dbReference type="EC" id="5.4.99.26" evidence="5"/>
<dbReference type="Gene3D" id="3.30.2350.10">
    <property type="entry name" value="Pseudouridine synthase"/>
    <property type="match status" value="1"/>
</dbReference>
<evidence type="ECO:0000259" key="10">
    <source>
        <dbReference type="Pfam" id="PF00849"/>
    </source>
</evidence>
<dbReference type="InterPro" id="IPR050188">
    <property type="entry name" value="RluA_PseudoU_synthase"/>
</dbReference>
<evidence type="ECO:0000256" key="3">
    <source>
        <dbReference type="ARBA" id="ARBA00036607"/>
    </source>
</evidence>
<name>A0ABU1AXC7_9BACT</name>
<keyword evidence="2" id="KW-0413">Isomerase</keyword>
<comment type="function">
    <text evidence="4">Responsible for synthesis of pseudouridine from uracil-65 in transfer RNAs.</text>
</comment>
<dbReference type="InterPro" id="IPR020103">
    <property type="entry name" value="PsdUridine_synth_cat_dom_sf"/>
</dbReference>
<dbReference type="PANTHER" id="PTHR21600:SF56">
    <property type="entry name" value="TRNA PSEUDOURIDINE SYNTHASE C"/>
    <property type="match status" value="1"/>
</dbReference>
<evidence type="ECO:0000313" key="11">
    <source>
        <dbReference type="EMBL" id="MDQ8207785.1"/>
    </source>
</evidence>
<comment type="catalytic activity">
    <reaction evidence="3">
        <text>uridine(65) in tRNA = pseudouridine(65) in tRNA</text>
        <dbReference type="Rhea" id="RHEA:42536"/>
        <dbReference type="Rhea" id="RHEA-COMP:10103"/>
        <dbReference type="Rhea" id="RHEA-COMP:10104"/>
        <dbReference type="ChEBI" id="CHEBI:65314"/>
        <dbReference type="ChEBI" id="CHEBI:65315"/>
        <dbReference type="EC" id="5.4.99.26"/>
    </reaction>
</comment>
<keyword evidence="1" id="KW-0819">tRNA processing</keyword>
<evidence type="ECO:0000256" key="4">
    <source>
        <dbReference type="ARBA" id="ARBA00037670"/>
    </source>
</evidence>
<comment type="caution">
    <text evidence="11">The sequence shown here is derived from an EMBL/GenBank/DDBJ whole genome shotgun (WGS) entry which is preliminary data.</text>
</comment>
<dbReference type="InterPro" id="IPR006224">
    <property type="entry name" value="PsdUridine_synth_RluA-like_CS"/>
</dbReference>
<dbReference type="EMBL" id="JARXHW010000019">
    <property type="protein sequence ID" value="MDQ8207785.1"/>
    <property type="molecule type" value="Genomic_DNA"/>
</dbReference>
<dbReference type="PANTHER" id="PTHR21600">
    <property type="entry name" value="MITOCHONDRIAL RNA PSEUDOURIDINE SYNTHASE"/>
    <property type="match status" value="1"/>
</dbReference>
<evidence type="ECO:0000256" key="6">
    <source>
        <dbReference type="ARBA" id="ARBA00040675"/>
    </source>
</evidence>
<dbReference type="Proteomes" id="UP001225316">
    <property type="component" value="Unassembled WGS sequence"/>
</dbReference>
<dbReference type="SUPFAM" id="SSF55120">
    <property type="entry name" value="Pseudouridine synthase"/>
    <property type="match status" value="1"/>
</dbReference>
<dbReference type="InterPro" id="IPR006145">
    <property type="entry name" value="PsdUridine_synth_RsuA/RluA"/>
</dbReference>
<evidence type="ECO:0000256" key="5">
    <source>
        <dbReference type="ARBA" id="ARBA00038943"/>
    </source>
</evidence>
<evidence type="ECO:0000313" key="12">
    <source>
        <dbReference type="Proteomes" id="UP001225316"/>
    </source>
</evidence>
<evidence type="ECO:0000256" key="2">
    <source>
        <dbReference type="ARBA" id="ARBA00023235"/>
    </source>
</evidence>
<evidence type="ECO:0000256" key="1">
    <source>
        <dbReference type="ARBA" id="ARBA00022694"/>
    </source>
</evidence>
<keyword evidence="12" id="KW-1185">Reference proteome</keyword>